<dbReference type="EMBL" id="JADOBI010000001">
    <property type="protein sequence ID" value="MBF7978199.1"/>
    <property type="molecule type" value="Genomic_DNA"/>
</dbReference>
<reference evidence="1 2" key="1">
    <citation type="submission" date="2020-11" db="EMBL/GenBank/DDBJ databases">
        <title>Taxonomic investigation of Rahnella strains.</title>
        <authorList>
            <person name="Lee S.D."/>
        </authorList>
    </citation>
    <scope>NUCLEOTIDE SEQUENCE [LARGE SCALE GENOMIC DNA]</scope>
    <source>
        <strain evidence="1 2">SAP-17</strain>
    </source>
</reference>
<comment type="caution">
    <text evidence="1">The sequence shown here is derived from an EMBL/GenBank/DDBJ whole genome shotgun (WGS) entry which is preliminary data.</text>
</comment>
<protein>
    <submittedName>
        <fullName evidence="1">DUF1493 family protein</fullName>
    </submittedName>
</protein>
<dbReference type="Proteomes" id="UP000636811">
    <property type="component" value="Unassembled WGS sequence"/>
</dbReference>
<dbReference type="Pfam" id="PF07377">
    <property type="entry name" value="DUF1493"/>
    <property type="match status" value="1"/>
</dbReference>
<name>A0ABS0E0I0_9GAMM</name>
<dbReference type="InterPro" id="IPR010862">
    <property type="entry name" value="DUF1493"/>
</dbReference>
<evidence type="ECO:0000313" key="1">
    <source>
        <dbReference type="EMBL" id="MBF7978199.1"/>
    </source>
</evidence>
<dbReference type="RefSeq" id="WP_195812628.1">
    <property type="nucleotide sequence ID" value="NZ_JADOBI010000001.1"/>
</dbReference>
<sequence>MVTDESVLLFFREELSTLATWSFKKIPLELDTILQEYALDTTEFIEAIEKYDEVFGVDVSAINWDCYYPWEMEWFFRSWFTKKPLVQTKKPLTVKMFAESARAGKWLYD</sequence>
<evidence type="ECO:0000313" key="2">
    <source>
        <dbReference type="Proteomes" id="UP000636811"/>
    </source>
</evidence>
<organism evidence="1 2">
    <name type="scientific">Rahnella laticis</name>
    <dbReference type="NCBI Taxonomy" id="2787622"/>
    <lineage>
        <taxon>Bacteria</taxon>
        <taxon>Pseudomonadati</taxon>
        <taxon>Pseudomonadota</taxon>
        <taxon>Gammaproteobacteria</taxon>
        <taxon>Enterobacterales</taxon>
        <taxon>Yersiniaceae</taxon>
        <taxon>Rahnella</taxon>
    </lineage>
</organism>
<accession>A0ABS0E0I0</accession>
<gene>
    <name evidence="1" type="ORF">IV433_02100</name>
</gene>
<proteinExistence type="predicted"/>
<keyword evidence="2" id="KW-1185">Reference proteome</keyword>